<keyword evidence="6" id="KW-0675">Receptor</keyword>
<dbReference type="InParanoid" id="B2VYR7"/>
<dbReference type="Pfam" id="PF00512">
    <property type="entry name" value="HisKA"/>
    <property type="match status" value="1"/>
</dbReference>
<dbReference type="SMART" id="SM00388">
    <property type="entry name" value="HisKA"/>
    <property type="match status" value="1"/>
</dbReference>
<dbReference type="CDD" id="cd00082">
    <property type="entry name" value="HisKA"/>
    <property type="match status" value="1"/>
</dbReference>
<dbReference type="Pfam" id="PF02518">
    <property type="entry name" value="HATPase_c"/>
    <property type="match status" value="1"/>
</dbReference>
<dbReference type="SUPFAM" id="SSF47384">
    <property type="entry name" value="Homodimeric domain of signal transducing histidine kinase"/>
    <property type="match status" value="1"/>
</dbReference>
<feature type="compositionally biased region" description="Polar residues" evidence="3">
    <location>
        <begin position="551"/>
        <end position="565"/>
    </location>
</feature>
<dbReference type="PANTHER" id="PTHR43719:SF30">
    <property type="entry name" value="TWO-COMPONENT SYSTEM RESPONSE REGULATOR"/>
    <property type="match status" value="1"/>
</dbReference>
<evidence type="ECO:0000259" key="4">
    <source>
        <dbReference type="PROSITE" id="PS50109"/>
    </source>
</evidence>
<dbReference type="Gene3D" id="1.10.287.130">
    <property type="match status" value="1"/>
</dbReference>
<dbReference type="InterPro" id="IPR000014">
    <property type="entry name" value="PAS"/>
</dbReference>
<evidence type="ECO:0000259" key="5">
    <source>
        <dbReference type="PROSITE" id="PS50110"/>
    </source>
</evidence>
<dbReference type="SUPFAM" id="SSF55785">
    <property type="entry name" value="PYP-like sensor domain (PAS domain)"/>
    <property type="match status" value="1"/>
</dbReference>
<dbReference type="eggNOG" id="KOG0519">
    <property type="taxonomic scope" value="Eukaryota"/>
</dbReference>
<feature type="region of interest" description="Disordered" evidence="3">
    <location>
        <begin position="1410"/>
        <end position="1472"/>
    </location>
</feature>
<dbReference type="Gene3D" id="3.30.450.20">
    <property type="entry name" value="PAS domain"/>
    <property type="match status" value="2"/>
</dbReference>
<feature type="domain" description="Histidine kinase" evidence="4">
    <location>
        <begin position="1134"/>
        <end position="1407"/>
    </location>
</feature>
<name>B2VYR7_PYRTR</name>
<dbReference type="SMART" id="SM00448">
    <property type="entry name" value="REC"/>
    <property type="match status" value="1"/>
</dbReference>
<dbReference type="PANTHER" id="PTHR43719">
    <property type="entry name" value="TWO-COMPONENT HISTIDINE KINASE"/>
    <property type="match status" value="1"/>
</dbReference>
<dbReference type="SUPFAM" id="SSF55874">
    <property type="entry name" value="ATPase domain of HSP90 chaperone/DNA topoisomerase II/histidine kinase"/>
    <property type="match status" value="1"/>
</dbReference>
<sequence length="1686" mass="189777">MEYTASKPLGQETLECLGILLLATDNTHAARTEVFCAFDKIFHIAAYKRSEPWTTPKELAENIWEERLQMRVATPSNFFNHVWEEILLVLNEFYIYLKDKETRTEPFMGLRMVPHTRFLLKMLQSGYNGQLADFATELGEEQPPYADPPSNLDEIIDQRKHVDHFPAMEDVLLECQQNKHVGLAAIQVLLHEVAYTCSLFAQTECNPYDDVLEYFASYRIRQLCYIFSNPTSRLDLKSRTYCASMNYRGIVDFVVLQASELLEHCDRKLLSWMMYAWFMRCVAYTFGVDTHQYLIANFYRKIGLEEVADPEAYAIENFTPEGLKDRCIPGPMVQQWQQYSIVLQDVQFEATGPRIQIKHMAKPVQPLGDSACAVCLEVFDIRKAAMVAWKVLPAQHHIHKTAEYVRQSMRSDAEPKTEVASGDIAAVTLLEALDCDHRPSFAVRVPPHPNHDEWLDLVYSNTALHAVGGLLAKITGKDATSVFAEGSRTQLAFRNWVCGRAIQGDPLWRGPAYTYEGHVWNAITIGRYRIISGIPTLLLWVNTSLSAKGNRQIQAPPNKSCTDAQSPYSLPPPSSPHEEPSNGAVLSPRHTKHASFDGMLHVLPSGVRSSPHTDYFRSVDWANTPLGPMQSWSSDLRCMANMVLSNTAPAVLFWGEHLIMLYNEPYIRLLGHLHPCMGKSIRTEAPEHWISFEPMVHHIKATGEPMAESDMLLFIDKDGFLEETHWCFQFVPISDRHGRVTAYYQSFYELTSHRLLERRVSSLVAMGTLSADARDFPSFWNTTLRSLSLNDKDVPFALLYAAERHVSAEMPSMTSPGSIPPLDGCILKGTIGVAANHPIAPTNININDDSYVLHPAILRAAQSGKATVVHLDDLPEPSRVLEGIEWRGYADPCRILIVCPIIPTTGNQVEGFLIIGINPRRPFDEDYQQYLHVMVRLLATSLASIVLFEEEVRQREKDIIQATQIQEQLMAEIQLKENRFQRFAERSDVAIFITDPAGAYTYRNQRWYEIFEVASADTNATEAWFRIAFEEDLPYCESLFWKLATEHQSVCFELRTRMPFIPPSNDCEQEPEDTQHFRWILCSAYPELSPDGELIEIVGNVTDISKQKWAEGIQKLRTDSALQGKQHLEHFIDTTSHEMRNPLSAIMQCADSITSSYGKDGRLSPAVGAMSSFLASTLDAAQTISQCAQHMRHIVDDILTISKLDSGLLDMTPVIAQPENVARHAVKMFDAEARAAGIELSLVVGKSYRDLEVDWASLDPTRVLQILINLLTNAIKFTRLEQQTRMVKVTLTASATEPKSVPDGIQYNDERLIGNDHHLEEDWKSGQELIFLQFFVSDTGRGLSEEEKSTLFTRFSQASPRTHIHYGGSGLGLFISRRLTELQGGAIGVSSAPGKGSTFAFYIKTRRASPTSSRKGSLPHVFPEDVKHRPQMPQAGRSRPTQLQRAFTSEFDRRSNSPGSVFRRQSSDSSSMPTLIEHAHVNPESLGLPEGPDLQELQRTNSIPETLHVLIVEDNLVNQRVLSKQLRNFGCVVSVANHGREALEFLPKTTFWNHNHPMSDERARSDSLNTPFAEPICTDQEEEQPIALSLILMDWEMPIMNGLTAVSEIRKLEESGLLKGRIPVIGVTANVRKQQIDMAMAAGMDDVVGKPFRVAELLLRMKDVIAVLGSDGVMKSPGMGGYTSWG</sequence>
<dbReference type="SUPFAM" id="SSF52172">
    <property type="entry name" value="CheY-like"/>
    <property type="match status" value="1"/>
</dbReference>
<dbReference type="Pfam" id="PF13188">
    <property type="entry name" value="PAS_8"/>
    <property type="match status" value="1"/>
</dbReference>
<dbReference type="OMA" id="THIHYGG"/>
<dbReference type="InterPro" id="IPR003661">
    <property type="entry name" value="HisK_dim/P_dom"/>
</dbReference>
<dbReference type="Pfam" id="PF26131">
    <property type="entry name" value="PAS-like"/>
    <property type="match status" value="1"/>
</dbReference>
<dbReference type="Gene3D" id="3.40.50.2300">
    <property type="match status" value="1"/>
</dbReference>
<dbReference type="HOGENOM" id="CLU_000445_82_4_1"/>
<evidence type="ECO:0000256" key="1">
    <source>
        <dbReference type="ARBA" id="ARBA00022553"/>
    </source>
</evidence>
<dbReference type="InterPro" id="IPR058846">
    <property type="entry name" value="PAS-like"/>
</dbReference>
<dbReference type="InterPro" id="IPR035965">
    <property type="entry name" value="PAS-like_dom_sf"/>
</dbReference>
<dbReference type="InterPro" id="IPR004358">
    <property type="entry name" value="Sig_transdc_His_kin-like_C"/>
</dbReference>
<dbReference type="Gene3D" id="3.30.565.10">
    <property type="entry name" value="Histidine kinase-like ATPase, C-terminal domain"/>
    <property type="match status" value="1"/>
</dbReference>
<dbReference type="PROSITE" id="PS50110">
    <property type="entry name" value="RESPONSE_REGULATORY"/>
    <property type="match status" value="1"/>
</dbReference>
<protein>
    <submittedName>
        <fullName evidence="6">Ethylene receptor</fullName>
    </submittedName>
</protein>
<dbReference type="InterPro" id="IPR005467">
    <property type="entry name" value="His_kinase_dom"/>
</dbReference>
<evidence type="ECO:0000256" key="3">
    <source>
        <dbReference type="SAM" id="MobiDB-lite"/>
    </source>
</evidence>
<dbReference type="InterPro" id="IPR036097">
    <property type="entry name" value="HisK_dim/P_sf"/>
</dbReference>
<dbReference type="CDD" id="cd17546">
    <property type="entry name" value="REC_hyHK_CKI1_RcsC-like"/>
    <property type="match status" value="1"/>
</dbReference>
<dbReference type="PROSITE" id="PS50109">
    <property type="entry name" value="HIS_KIN"/>
    <property type="match status" value="1"/>
</dbReference>
<dbReference type="EMBL" id="DS231616">
    <property type="protein sequence ID" value="EDU45080.1"/>
    <property type="molecule type" value="Genomic_DNA"/>
</dbReference>
<dbReference type="PRINTS" id="PR00344">
    <property type="entry name" value="BCTRLSENSOR"/>
</dbReference>
<dbReference type="STRING" id="426418.B2VYR7"/>
<feature type="domain" description="Response regulatory" evidence="5">
    <location>
        <begin position="1508"/>
        <end position="1665"/>
    </location>
</feature>
<evidence type="ECO:0000256" key="2">
    <source>
        <dbReference type="PROSITE-ProRule" id="PRU00169"/>
    </source>
</evidence>
<accession>B2VYR7</accession>
<dbReference type="Pfam" id="PF00072">
    <property type="entry name" value="Response_reg"/>
    <property type="match status" value="1"/>
</dbReference>
<dbReference type="InterPro" id="IPR011006">
    <property type="entry name" value="CheY-like_superfamily"/>
</dbReference>
<dbReference type="InterPro" id="IPR050956">
    <property type="entry name" value="2C_system_His_kinase"/>
</dbReference>
<keyword evidence="1 2" id="KW-0597">Phosphoprotein</keyword>
<dbReference type="GO" id="GO:0000155">
    <property type="term" value="F:phosphorelay sensor kinase activity"/>
    <property type="evidence" value="ECO:0007669"/>
    <property type="project" value="InterPro"/>
</dbReference>
<dbReference type="InterPro" id="IPR001789">
    <property type="entry name" value="Sig_transdc_resp-reg_receiver"/>
</dbReference>
<dbReference type="SUPFAM" id="SSF55781">
    <property type="entry name" value="GAF domain-like"/>
    <property type="match status" value="1"/>
</dbReference>
<feature type="region of interest" description="Disordered" evidence="3">
    <location>
        <begin position="551"/>
        <end position="588"/>
    </location>
</feature>
<feature type="modified residue" description="4-aspartylphosphate" evidence="2">
    <location>
        <position position="1594"/>
    </location>
</feature>
<proteinExistence type="predicted"/>
<organism evidence="6 7">
    <name type="scientific">Pyrenophora tritici-repentis (strain Pt-1C-BFP)</name>
    <name type="common">Wheat tan spot fungus</name>
    <name type="synonym">Drechslera tritici-repentis</name>
    <dbReference type="NCBI Taxonomy" id="426418"/>
    <lineage>
        <taxon>Eukaryota</taxon>
        <taxon>Fungi</taxon>
        <taxon>Dikarya</taxon>
        <taxon>Ascomycota</taxon>
        <taxon>Pezizomycotina</taxon>
        <taxon>Dothideomycetes</taxon>
        <taxon>Pleosporomycetidae</taxon>
        <taxon>Pleosporales</taxon>
        <taxon>Pleosporineae</taxon>
        <taxon>Pleosporaceae</taxon>
        <taxon>Pyrenophora</taxon>
    </lineage>
</organism>
<evidence type="ECO:0000313" key="7">
    <source>
        <dbReference type="Proteomes" id="UP000001471"/>
    </source>
</evidence>
<dbReference type="InterPro" id="IPR003594">
    <property type="entry name" value="HATPase_dom"/>
</dbReference>
<evidence type="ECO:0000313" key="6">
    <source>
        <dbReference type="EMBL" id="EDU45080.1"/>
    </source>
</evidence>
<gene>
    <name evidence="6" type="ORF">PTRG_02557</name>
</gene>
<reference evidence="7" key="1">
    <citation type="journal article" date="2013" name="G3 (Bethesda)">
        <title>Comparative genomics of a plant-pathogenic fungus, Pyrenophora tritici-repentis, reveals transduplication and the impact of repeat elements on pathogenicity and population divergence.</title>
        <authorList>
            <person name="Manning V.A."/>
            <person name="Pandelova I."/>
            <person name="Dhillon B."/>
            <person name="Wilhelm L.J."/>
            <person name="Goodwin S.B."/>
            <person name="Berlin A.M."/>
            <person name="Figueroa M."/>
            <person name="Freitag M."/>
            <person name="Hane J.K."/>
            <person name="Henrissat B."/>
            <person name="Holman W.H."/>
            <person name="Kodira C.D."/>
            <person name="Martin J."/>
            <person name="Oliver R.P."/>
            <person name="Robbertse B."/>
            <person name="Schackwitz W."/>
            <person name="Schwartz D.C."/>
            <person name="Spatafora J.W."/>
            <person name="Turgeon B.G."/>
            <person name="Yandava C."/>
            <person name="Young S."/>
            <person name="Zhou S."/>
            <person name="Zeng Q."/>
            <person name="Grigoriev I.V."/>
            <person name="Ma L.-J."/>
            <person name="Ciuffetti L.M."/>
        </authorList>
    </citation>
    <scope>NUCLEOTIDE SEQUENCE [LARGE SCALE GENOMIC DNA]</scope>
    <source>
        <strain evidence="7">Pt-1C-BFP</strain>
    </source>
</reference>
<dbReference type="Proteomes" id="UP000001471">
    <property type="component" value="Unassembled WGS sequence"/>
</dbReference>
<dbReference type="OrthoDB" id="60033at2759"/>
<dbReference type="SMART" id="SM00387">
    <property type="entry name" value="HATPase_c"/>
    <property type="match status" value="1"/>
</dbReference>
<dbReference type="InterPro" id="IPR036890">
    <property type="entry name" value="HATPase_C_sf"/>
</dbReference>